<evidence type="ECO:0000313" key="17">
    <source>
        <dbReference type="Proteomes" id="UP000294480"/>
    </source>
</evidence>
<dbReference type="GO" id="GO:0009266">
    <property type="term" value="P:response to temperature stimulus"/>
    <property type="evidence" value="ECO:0007669"/>
    <property type="project" value="UniProtKB-ARBA"/>
</dbReference>
<dbReference type="InterPro" id="IPR014014">
    <property type="entry name" value="RNA_helicase_DEAD_Q_motif"/>
</dbReference>
<evidence type="ECO:0000256" key="4">
    <source>
        <dbReference type="ARBA" id="ARBA00022801"/>
    </source>
</evidence>
<dbReference type="GO" id="GO:0005524">
    <property type="term" value="F:ATP binding"/>
    <property type="evidence" value="ECO:0007669"/>
    <property type="project" value="UniProtKB-KW"/>
</dbReference>
<keyword evidence="6 11" id="KW-0067">ATP-binding</keyword>
<reference evidence="16 17" key="1">
    <citation type="submission" date="2019-03" db="EMBL/GenBank/DDBJ databases">
        <title>Genomic Encyclopedia of Type Strains, Phase IV (KMG-IV): sequencing the most valuable type-strain genomes for metagenomic binning, comparative biology and taxonomic classification.</title>
        <authorList>
            <person name="Goeker M."/>
        </authorList>
    </citation>
    <scope>NUCLEOTIDE SEQUENCE [LARGE SCALE GENOMIC DNA]</scope>
    <source>
        <strain evidence="16 17">DSM 102852</strain>
    </source>
</reference>
<name>A0A4R6Y997_9BURK</name>
<keyword evidence="2" id="KW-0963">Cytoplasm</keyword>
<feature type="compositionally biased region" description="Basic and acidic residues" evidence="12">
    <location>
        <begin position="392"/>
        <end position="404"/>
    </location>
</feature>
<dbReference type="AlphaFoldDB" id="A0A4R6Y997"/>
<dbReference type="CDD" id="cd18787">
    <property type="entry name" value="SF2_C_DEAD"/>
    <property type="match status" value="1"/>
</dbReference>
<feature type="domain" description="Helicase ATP-binding" evidence="13">
    <location>
        <begin position="41"/>
        <end position="219"/>
    </location>
</feature>
<dbReference type="GO" id="GO:0003724">
    <property type="term" value="F:RNA helicase activity"/>
    <property type="evidence" value="ECO:0007669"/>
    <property type="project" value="UniProtKB-EC"/>
</dbReference>
<feature type="domain" description="Helicase C-terminal" evidence="14">
    <location>
        <begin position="230"/>
        <end position="396"/>
    </location>
</feature>
<dbReference type="GO" id="GO:0005829">
    <property type="term" value="C:cytosol"/>
    <property type="evidence" value="ECO:0007669"/>
    <property type="project" value="TreeGrafter"/>
</dbReference>
<evidence type="ECO:0000256" key="11">
    <source>
        <dbReference type="RuleBase" id="RU000492"/>
    </source>
</evidence>
<evidence type="ECO:0000256" key="8">
    <source>
        <dbReference type="ARBA" id="ARBA00047984"/>
    </source>
</evidence>
<evidence type="ECO:0000259" key="13">
    <source>
        <dbReference type="PROSITE" id="PS51192"/>
    </source>
</evidence>
<dbReference type="InterPro" id="IPR014001">
    <property type="entry name" value="Helicase_ATP-bd"/>
</dbReference>
<comment type="similarity">
    <text evidence="7 11">Belongs to the DEAD box helicase family.</text>
</comment>
<evidence type="ECO:0000256" key="5">
    <source>
        <dbReference type="ARBA" id="ARBA00022806"/>
    </source>
</evidence>
<dbReference type="PROSITE" id="PS51194">
    <property type="entry name" value="HELICASE_CTER"/>
    <property type="match status" value="1"/>
</dbReference>
<evidence type="ECO:0000256" key="6">
    <source>
        <dbReference type="ARBA" id="ARBA00022840"/>
    </source>
</evidence>
<organism evidence="16 17">
    <name type="scientific">Hydromonas duriensis</name>
    <dbReference type="NCBI Taxonomy" id="1527608"/>
    <lineage>
        <taxon>Bacteria</taxon>
        <taxon>Pseudomonadati</taxon>
        <taxon>Pseudomonadota</taxon>
        <taxon>Betaproteobacteria</taxon>
        <taxon>Burkholderiales</taxon>
        <taxon>Burkholderiaceae</taxon>
        <taxon>Hydromonas</taxon>
    </lineage>
</organism>
<gene>
    <name evidence="16" type="ORF">DFR44_10688</name>
</gene>
<dbReference type="InterPro" id="IPR044742">
    <property type="entry name" value="DEAD/DEAH_RhlB"/>
</dbReference>
<feature type="region of interest" description="Disordered" evidence="12">
    <location>
        <begin position="384"/>
        <end position="486"/>
    </location>
</feature>
<comment type="caution">
    <text evidence="16">The sequence shown here is derived from an EMBL/GenBank/DDBJ whole genome shotgun (WGS) entry which is preliminary data.</text>
</comment>
<dbReference type="InterPro" id="IPR011545">
    <property type="entry name" value="DEAD/DEAH_box_helicase_dom"/>
</dbReference>
<evidence type="ECO:0000259" key="14">
    <source>
        <dbReference type="PROSITE" id="PS51194"/>
    </source>
</evidence>
<evidence type="ECO:0000256" key="9">
    <source>
        <dbReference type="ARBA" id="ARBA00074363"/>
    </source>
</evidence>
<evidence type="ECO:0000256" key="1">
    <source>
        <dbReference type="ARBA" id="ARBA00012552"/>
    </source>
</evidence>
<proteinExistence type="inferred from homology"/>
<evidence type="ECO:0000259" key="15">
    <source>
        <dbReference type="PROSITE" id="PS51195"/>
    </source>
</evidence>
<dbReference type="SUPFAM" id="SSF52540">
    <property type="entry name" value="P-loop containing nucleoside triphosphate hydrolases"/>
    <property type="match status" value="1"/>
</dbReference>
<dbReference type="PROSITE" id="PS51195">
    <property type="entry name" value="Q_MOTIF"/>
    <property type="match status" value="1"/>
</dbReference>
<keyword evidence="17" id="KW-1185">Reference proteome</keyword>
<feature type="compositionally biased region" description="Polar residues" evidence="12">
    <location>
        <begin position="449"/>
        <end position="463"/>
    </location>
</feature>
<dbReference type="PANTHER" id="PTHR47959">
    <property type="entry name" value="ATP-DEPENDENT RNA HELICASE RHLE-RELATED"/>
    <property type="match status" value="1"/>
</dbReference>
<dbReference type="CDD" id="cd00268">
    <property type="entry name" value="DEADc"/>
    <property type="match status" value="1"/>
</dbReference>
<dbReference type="Proteomes" id="UP000294480">
    <property type="component" value="Unassembled WGS sequence"/>
</dbReference>
<dbReference type="InterPro" id="IPR000629">
    <property type="entry name" value="RNA-helicase_DEAD-box_CS"/>
</dbReference>
<dbReference type="PANTHER" id="PTHR47959:SF13">
    <property type="entry name" value="ATP-DEPENDENT RNA HELICASE RHLE"/>
    <property type="match status" value="1"/>
</dbReference>
<comment type="catalytic activity">
    <reaction evidence="8">
        <text>ATP + H2O = ADP + phosphate + H(+)</text>
        <dbReference type="Rhea" id="RHEA:13065"/>
        <dbReference type="ChEBI" id="CHEBI:15377"/>
        <dbReference type="ChEBI" id="CHEBI:15378"/>
        <dbReference type="ChEBI" id="CHEBI:30616"/>
        <dbReference type="ChEBI" id="CHEBI:43474"/>
        <dbReference type="ChEBI" id="CHEBI:456216"/>
        <dbReference type="EC" id="3.6.4.13"/>
    </reaction>
</comment>
<evidence type="ECO:0000256" key="3">
    <source>
        <dbReference type="ARBA" id="ARBA00022741"/>
    </source>
</evidence>
<dbReference type="InterPro" id="IPR050079">
    <property type="entry name" value="DEAD_box_RNA_helicase"/>
</dbReference>
<keyword evidence="5 11" id="KW-0347">Helicase</keyword>
<dbReference type="InterPro" id="IPR001650">
    <property type="entry name" value="Helicase_C-like"/>
</dbReference>
<dbReference type="EMBL" id="SNZE01000006">
    <property type="protein sequence ID" value="TDR32022.1"/>
    <property type="molecule type" value="Genomic_DNA"/>
</dbReference>
<dbReference type="Pfam" id="PF00270">
    <property type="entry name" value="DEAD"/>
    <property type="match status" value="1"/>
</dbReference>
<dbReference type="SMART" id="SM00487">
    <property type="entry name" value="DEXDc"/>
    <property type="match status" value="1"/>
</dbReference>
<feature type="compositionally biased region" description="Basic and acidic residues" evidence="12">
    <location>
        <begin position="415"/>
        <end position="424"/>
    </location>
</feature>
<dbReference type="PROSITE" id="PS00039">
    <property type="entry name" value="DEAD_ATP_HELICASE"/>
    <property type="match status" value="1"/>
</dbReference>
<evidence type="ECO:0000256" key="7">
    <source>
        <dbReference type="ARBA" id="ARBA00038437"/>
    </source>
</evidence>
<dbReference type="Gene3D" id="3.40.50.300">
    <property type="entry name" value="P-loop containing nucleotide triphosphate hydrolases"/>
    <property type="match status" value="2"/>
</dbReference>
<keyword evidence="4 11" id="KW-0378">Hydrolase</keyword>
<feature type="domain" description="DEAD-box RNA helicase Q" evidence="15">
    <location>
        <begin position="10"/>
        <end position="38"/>
    </location>
</feature>
<dbReference type="GO" id="GO:0016787">
    <property type="term" value="F:hydrolase activity"/>
    <property type="evidence" value="ECO:0007669"/>
    <property type="project" value="UniProtKB-KW"/>
</dbReference>
<evidence type="ECO:0000256" key="2">
    <source>
        <dbReference type="ARBA" id="ARBA00022490"/>
    </source>
</evidence>
<evidence type="ECO:0000256" key="10">
    <source>
        <dbReference type="PROSITE-ProRule" id="PRU00552"/>
    </source>
</evidence>
<feature type="short sequence motif" description="Q motif" evidence="10">
    <location>
        <begin position="10"/>
        <end position="38"/>
    </location>
</feature>
<dbReference type="SMART" id="SM00490">
    <property type="entry name" value="HELICc"/>
    <property type="match status" value="1"/>
</dbReference>
<dbReference type="FunFam" id="3.40.50.300:FF:000108">
    <property type="entry name" value="ATP-dependent RNA helicase RhlE"/>
    <property type="match status" value="1"/>
</dbReference>
<evidence type="ECO:0000256" key="12">
    <source>
        <dbReference type="SAM" id="MobiDB-lite"/>
    </source>
</evidence>
<keyword evidence="3 11" id="KW-0547">Nucleotide-binding</keyword>
<sequence>MTQSAAPAAPHFSNFNLDARILRAIEESGYTTPTPIQAQAIPVVLNGQDVMGSAQTGTGKTASFVLPILQNILPLASSSTSPARHPVRALVLCPTRELAVQVADNAQKYAKHTPIRSAVVFGGMDIKSQTPALRAGVELLIATPGRLLDHLESGNVSLGQVGYLVLDEADRMLDMGFLPDLQRILNVLPKQRQTLLFSATFSPEIRKLAQSYQTNPVTIETAQRNAASQNITQTVYSVADKTQKRAALVKLIHEQKVEQAMIFVNTKIEARELSRFLQRAKINAQSIHGDQSQAERLATLEGFKKNEVPILVATDVAARGLDISQMPCVINFDLPYNAEDYVHRIGRTGRAGAQGRALSIVTPLDERLLAAICKLTKQEFTAIPLEATPSNTREDRPRRDDSRTSPHPRAGADAPRVRNTERSAPHRRSAVEEQELEYLRRKTRLSNDPFFTQPYQPATTAPSSDKDTQPANASALVRPNKLGQNTAPVAALFKLGKPKKR</sequence>
<dbReference type="EC" id="3.6.4.13" evidence="1"/>
<dbReference type="Pfam" id="PF00271">
    <property type="entry name" value="Helicase_C"/>
    <property type="match status" value="1"/>
</dbReference>
<dbReference type="InterPro" id="IPR027417">
    <property type="entry name" value="P-loop_NTPase"/>
</dbReference>
<protein>
    <recommendedName>
        <fullName evidence="9">DEAD-box ATP-dependent RNA helicase RhpA</fullName>
        <ecNumber evidence="1">3.6.4.13</ecNumber>
    </recommendedName>
</protein>
<dbReference type="GO" id="GO:0003676">
    <property type="term" value="F:nucleic acid binding"/>
    <property type="evidence" value="ECO:0007669"/>
    <property type="project" value="InterPro"/>
</dbReference>
<dbReference type="GO" id="GO:0042255">
    <property type="term" value="P:ribosome assembly"/>
    <property type="evidence" value="ECO:0007669"/>
    <property type="project" value="UniProtKB-ARBA"/>
</dbReference>
<dbReference type="OrthoDB" id="5297934at2"/>
<dbReference type="PROSITE" id="PS51192">
    <property type="entry name" value="HELICASE_ATP_BIND_1"/>
    <property type="match status" value="1"/>
</dbReference>
<accession>A0A4R6Y997</accession>
<evidence type="ECO:0000313" key="16">
    <source>
        <dbReference type="EMBL" id="TDR32022.1"/>
    </source>
</evidence>
<dbReference type="RefSeq" id="WP_133619459.1">
    <property type="nucleotide sequence ID" value="NZ_SNZE01000006.1"/>
</dbReference>